<protein>
    <submittedName>
        <fullName evidence="3">Alpha/beta hydrolase</fullName>
    </submittedName>
</protein>
<feature type="domain" description="BD-FAE-like" evidence="2">
    <location>
        <begin position="41"/>
        <end position="260"/>
    </location>
</feature>
<dbReference type="RefSeq" id="WP_284919874.1">
    <property type="nucleotide sequence ID" value="NZ_CP126980.1"/>
</dbReference>
<dbReference type="InterPro" id="IPR050300">
    <property type="entry name" value="GDXG_lipolytic_enzyme"/>
</dbReference>
<dbReference type="Pfam" id="PF20434">
    <property type="entry name" value="BD-FAE"/>
    <property type="match status" value="1"/>
</dbReference>
<reference evidence="3 4" key="1">
    <citation type="submission" date="2023-06" db="EMBL/GenBank/DDBJ databases">
        <authorList>
            <person name="Yushchuk O."/>
            <person name="Binda E."/>
            <person name="Ruckert-Reed C."/>
            <person name="Fedorenko V."/>
            <person name="Kalinowski J."/>
            <person name="Marinelli F."/>
        </authorList>
    </citation>
    <scope>NUCLEOTIDE SEQUENCE [LARGE SCALE GENOMIC DNA]</scope>
    <source>
        <strain evidence="3 4">NRRL 3884</strain>
    </source>
</reference>
<evidence type="ECO:0000313" key="4">
    <source>
        <dbReference type="Proteomes" id="UP001240150"/>
    </source>
</evidence>
<dbReference type="InterPro" id="IPR029058">
    <property type="entry name" value="AB_hydrolase_fold"/>
</dbReference>
<accession>A0ABY8WM44</accession>
<dbReference type="PANTHER" id="PTHR48081">
    <property type="entry name" value="AB HYDROLASE SUPERFAMILY PROTEIN C4A8.06C"/>
    <property type="match status" value="1"/>
</dbReference>
<keyword evidence="4" id="KW-1185">Reference proteome</keyword>
<dbReference type="GO" id="GO:0016787">
    <property type="term" value="F:hydrolase activity"/>
    <property type="evidence" value="ECO:0007669"/>
    <property type="project" value="UniProtKB-KW"/>
</dbReference>
<sequence length="300" mass="31714">MTAQFNEPQRYAPPTPVAEGDRVGWRDVVVAEVPGFRPLTLDLFRPVAVERPSPLIIWIHGGAWLFGSNKSDGPRLAPGDITTRILAAGFAVARVTYRFSREACFPAQLHDVKAAVRWLREYAGDLGLDPARFGVWGESAGGHLASLVALTGDDPDPALAGRNGILGVSDAVQSAVLWYAPGNLLSMAAQSHPEGVQDHDAPDAPESLLVGGPVQTLPNESAAASPVTYVSGDTPPILLMHGADDRVVPAAQSEELYDRLAALSAPVTLRIIPGADHCFTGADLAPLIGESLEHFAKTLS</sequence>
<gene>
    <name evidence="3" type="ORF">ACTOB_002093</name>
</gene>
<dbReference type="SUPFAM" id="SSF53474">
    <property type="entry name" value="alpha/beta-Hydrolases"/>
    <property type="match status" value="1"/>
</dbReference>
<evidence type="ECO:0000313" key="3">
    <source>
        <dbReference type="EMBL" id="WIM98492.1"/>
    </source>
</evidence>
<name>A0ABY8WM44_9ACTN</name>
<evidence type="ECO:0000256" key="1">
    <source>
        <dbReference type="ARBA" id="ARBA00022801"/>
    </source>
</evidence>
<evidence type="ECO:0000259" key="2">
    <source>
        <dbReference type="Pfam" id="PF20434"/>
    </source>
</evidence>
<dbReference type="PANTHER" id="PTHR48081:SF13">
    <property type="entry name" value="ALPHA_BETA HYDROLASE"/>
    <property type="match status" value="1"/>
</dbReference>
<dbReference type="Gene3D" id="3.40.50.1820">
    <property type="entry name" value="alpha/beta hydrolase"/>
    <property type="match status" value="1"/>
</dbReference>
<dbReference type="EMBL" id="CP126980">
    <property type="protein sequence ID" value="WIM98492.1"/>
    <property type="molecule type" value="Genomic_DNA"/>
</dbReference>
<keyword evidence="1 3" id="KW-0378">Hydrolase</keyword>
<dbReference type="InterPro" id="IPR049492">
    <property type="entry name" value="BD-FAE-like_dom"/>
</dbReference>
<proteinExistence type="predicted"/>
<dbReference type="Proteomes" id="UP001240150">
    <property type="component" value="Chromosome"/>
</dbReference>
<organism evidence="3 4">
    <name type="scientific">Actinoplanes oblitus</name>
    <dbReference type="NCBI Taxonomy" id="3040509"/>
    <lineage>
        <taxon>Bacteria</taxon>
        <taxon>Bacillati</taxon>
        <taxon>Actinomycetota</taxon>
        <taxon>Actinomycetes</taxon>
        <taxon>Micromonosporales</taxon>
        <taxon>Micromonosporaceae</taxon>
        <taxon>Actinoplanes</taxon>
    </lineage>
</organism>